<dbReference type="NCBIfam" id="NF008556">
    <property type="entry name" value="PRK11492.1"/>
    <property type="match status" value="1"/>
</dbReference>
<dbReference type="KEGG" id="ddt:AAY81_00355"/>
<dbReference type="InterPro" id="IPR038730">
    <property type="entry name" value="HyfE-like"/>
</dbReference>
<dbReference type="RefSeq" id="WP_066659979.1">
    <property type="nucleotide sequence ID" value="NZ_CP011402.1"/>
</dbReference>
<evidence type="ECO:0000256" key="4">
    <source>
        <dbReference type="ARBA" id="ARBA00022989"/>
    </source>
</evidence>
<dbReference type="Gene3D" id="1.10.287.3510">
    <property type="match status" value="1"/>
</dbReference>
<sequence length="219" mass="23191">METGFLIVNLLGCVLVITSTLVVLARKLRVAAYMYALQSLVIVAMFATLGATTGSSELFMWSVSAFVTKVVLVPGIMLYTIKKIGEDADVELPSKLSPVGCVLLVIAEVVVCYLAVMGISLPTAAAVHPALAISLAHFAIGLTCIVSQRNIVKQVFGYCLMENGSHVTLALLAPCAPGLVETGIATDAVFAVVIMVFIACKIHRVNKTLDAHDLMNLRG</sequence>
<evidence type="ECO:0000313" key="7">
    <source>
        <dbReference type="EMBL" id="SEO44161.1"/>
    </source>
</evidence>
<evidence type="ECO:0000313" key="8">
    <source>
        <dbReference type="Proteomes" id="UP000182975"/>
    </source>
</evidence>
<dbReference type="Proteomes" id="UP000182975">
    <property type="component" value="Unassembled WGS sequence"/>
</dbReference>
<feature type="transmembrane region" description="Helical" evidence="6">
    <location>
        <begin position="155"/>
        <end position="173"/>
    </location>
</feature>
<name>A0A172RVZ6_9ACTN</name>
<dbReference type="InterPro" id="IPR039428">
    <property type="entry name" value="NUOK/Mnh_C1-like"/>
</dbReference>
<feature type="transmembrane region" description="Helical" evidence="6">
    <location>
        <begin position="58"/>
        <end position="81"/>
    </location>
</feature>
<protein>
    <submittedName>
        <fullName evidence="7">Hydrogenase-4 component E</fullName>
    </submittedName>
</protein>
<dbReference type="OrthoDB" id="8587617at2"/>
<evidence type="ECO:0000256" key="1">
    <source>
        <dbReference type="ARBA" id="ARBA00004651"/>
    </source>
</evidence>
<dbReference type="STRING" id="79604.AAY81_00355"/>
<evidence type="ECO:0000256" key="3">
    <source>
        <dbReference type="ARBA" id="ARBA00022692"/>
    </source>
</evidence>
<dbReference type="PATRIC" id="fig|79604.3.peg.74"/>
<dbReference type="EMBL" id="FOEC01000001">
    <property type="protein sequence ID" value="SEO44161.1"/>
    <property type="molecule type" value="Genomic_DNA"/>
</dbReference>
<feature type="transmembrane region" description="Helical" evidence="6">
    <location>
        <begin position="101"/>
        <end position="121"/>
    </location>
</feature>
<keyword evidence="3 6" id="KW-0812">Transmembrane</keyword>
<keyword evidence="4 6" id="KW-1133">Transmembrane helix</keyword>
<dbReference type="PANTHER" id="PTHR38601:SF1">
    <property type="entry name" value="HYDROGENASE-4 COMPONENT E"/>
    <property type="match status" value="1"/>
</dbReference>
<proteinExistence type="predicted"/>
<feature type="transmembrane region" description="Helical" evidence="6">
    <location>
        <begin position="32"/>
        <end position="52"/>
    </location>
</feature>
<gene>
    <name evidence="7" type="ORF">SAMN02910314_00267</name>
</gene>
<evidence type="ECO:0000256" key="6">
    <source>
        <dbReference type="SAM" id="Phobius"/>
    </source>
</evidence>
<keyword evidence="8" id="KW-1185">Reference proteome</keyword>
<comment type="subcellular location">
    <subcellularLocation>
        <location evidence="1">Cell membrane</location>
        <topology evidence="1">Multi-pass membrane protein</topology>
    </subcellularLocation>
</comment>
<feature type="transmembrane region" description="Helical" evidence="6">
    <location>
        <begin position="6"/>
        <end position="25"/>
    </location>
</feature>
<feature type="transmembrane region" description="Helical" evidence="6">
    <location>
        <begin position="179"/>
        <end position="200"/>
    </location>
</feature>
<accession>A0A172RVZ6</accession>
<dbReference type="Pfam" id="PF00420">
    <property type="entry name" value="Oxidored_q2"/>
    <property type="match status" value="1"/>
</dbReference>
<reference evidence="8" key="1">
    <citation type="submission" date="2016-10" db="EMBL/GenBank/DDBJ databases">
        <authorList>
            <person name="Varghese N."/>
        </authorList>
    </citation>
    <scope>NUCLEOTIDE SEQUENCE [LARGE SCALE GENOMIC DNA]</scope>
    <source>
        <strain evidence="8">DSM 21843</strain>
    </source>
</reference>
<keyword evidence="2" id="KW-1003">Cell membrane</keyword>
<dbReference type="AlphaFoldDB" id="A0A172RVZ6"/>
<evidence type="ECO:0000256" key="2">
    <source>
        <dbReference type="ARBA" id="ARBA00022475"/>
    </source>
</evidence>
<dbReference type="GO" id="GO:0005886">
    <property type="term" value="C:plasma membrane"/>
    <property type="evidence" value="ECO:0007669"/>
    <property type="project" value="UniProtKB-SubCell"/>
</dbReference>
<organism evidence="7 8">
    <name type="scientific">Denitrobacterium detoxificans</name>
    <dbReference type="NCBI Taxonomy" id="79604"/>
    <lineage>
        <taxon>Bacteria</taxon>
        <taxon>Bacillati</taxon>
        <taxon>Actinomycetota</taxon>
        <taxon>Coriobacteriia</taxon>
        <taxon>Eggerthellales</taxon>
        <taxon>Eggerthellaceae</taxon>
        <taxon>Denitrobacterium</taxon>
    </lineage>
</organism>
<feature type="transmembrane region" description="Helical" evidence="6">
    <location>
        <begin position="127"/>
        <end position="146"/>
    </location>
</feature>
<evidence type="ECO:0000256" key="5">
    <source>
        <dbReference type="ARBA" id="ARBA00023136"/>
    </source>
</evidence>
<dbReference type="PANTHER" id="PTHR38601">
    <property type="entry name" value="HYDROGENASE-4 COMPONENT E"/>
    <property type="match status" value="1"/>
</dbReference>
<keyword evidence="5 6" id="KW-0472">Membrane</keyword>